<protein>
    <recommendedName>
        <fullName evidence="4">Cysteine-rich transmembrane CYSTM domain-containing protein</fullName>
    </recommendedName>
</protein>
<comment type="caution">
    <text evidence="2">The sequence shown here is derived from an EMBL/GenBank/DDBJ whole genome shotgun (WGS) entry which is preliminary data.</text>
</comment>
<dbReference type="Proteomes" id="UP001365542">
    <property type="component" value="Unassembled WGS sequence"/>
</dbReference>
<gene>
    <name evidence="2" type="ORF">TWF694_011844</name>
</gene>
<feature type="compositionally biased region" description="Pro residues" evidence="1">
    <location>
        <begin position="1"/>
        <end position="10"/>
    </location>
</feature>
<reference evidence="2 3" key="1">
    <citation type="submission" date="2019-10" db="EMBL/GenBank/DDBJ databases">
        <authorList>
            <person name="Palmer J.M."/>
        </authorList>
    </citation>
    <scope>NUCLEOTIDE SEQUENCE [LARGE SCALE GENOMIC DNA]</scope>
    <source>
        <strain evidence="2 3">TWF694</strain>
    </source>
</reference>
<proteinExistence type="predicted"/>
<evidence type="ECO:0008006" key="4">
    <source>
        <dbReference type="Google" id="ProtNLM"/>
    </source>
</evidence>
<keyword evidence="3" id="KW-1185">Reference proteome</keyword>
<evidence type="ECO:0000256" key="1">
    <source>
        <dbReference type="SAM" id="MobiDB-lite"/>
    </source>
</evidence>
<feature type="region of interest" description="Disordered" evidence="1">
    <location>
        <begin position="1"/>
        <end position="24"/>
    </location>
</feature>
<evidence type="ECO:0000313" key="3">
    <source>
        <dbReference type="Proteomes" id="UP001365542"/>
    </source>
</evidence>
<organism evidence="2 3">
    <name type="scientific">Orbilia ellipsospora</name>
    <dbReference type="NCBI Taxonomy" id="2528407"/>
    <lineage>
        <taxon>Eukaryota</taxon>
        <taxon>Fungi</taxon>
        <taxon>Dikarya</taxon>
        <taxon>Ascomycota</taxon>
        <taxon>Pezizomycotina</taxon>
        <taxon>Orbiliomycetes</taxon>
        <taxon>Orbiliales</taxon>
        <taxon>Orbiliaceae</taxon>
        <taxon>Orbilia</taxon>
    </lineage>
</organism>
<sequence>MNSNIHPPPRASTRQPPNLFGMVPPLIERPPVSSNISVNARDFAYSPTSSTSRIWPPPSTADPFNKFRLHQFVTNSIKNGMSGVGGTPVWQPGSWIATDKGVLTCQPSPVARQPSPLSKEISPEGVKGVNYWNNVMEKEERLAEYRAAQQGCLLNRVFGSCCCCCCCDLI</sequence>
<accession>A0AAV9X6H2</accession>
<dbReference type="AlphaFoldDB" id="A0AAV9X6H2"/>
<evidence type="ECO:0000313" key="2">
    <source>
        <dbReference type="EMBL" id="KAK6537670.1"/>
    </source>
</evidence>
<dbReference type="EMBL" id="JAVHJO010000009">
    <property type="protein sequence ID" value="KAK6537670.1"/>
    <property type="molecule type" value="Genomic_DNA"/>
</dbReference>
<name>A0AAV9X6H2_9PEZI</name>